<sequence>MGDDKALIAMGSRDRDRELLIPVMDGPSDDADSKASSPSSVSGRHHIHQHSGRESCRYAFSPGNELGRGPGGWSGLVWWLKQSGPAHVILFPIAITFYITWWFIHFVDGFFSPIYTQLGIDIFGLGFVTSMTFIFLVGVFMSSWLGASLLGLGEWFIKRMPFVRHIYNASKQISSAISPDQNSQAFKEVVIIRHPRVGEYAIGFITSAVTLQNYSVDEELYCVYVPTNHLYIGDIFLINSRDVIRPNLSVREGIEIVVSGGMSMPQVLATMDSRTTPADRIRDVGDFLVKLIRLSRLPHLVGSQIRLGFRRISIEDEHWEAERERFGGRSEETNCFTPNMRVWSIFSHVTYVGTGAYFFFGCLDFCQSFIFRKADKYLSLDQLTYCCHIDYFLRYMSLDLDIRKKSATGNKLPGINSSTKKRSIELYRFPLEKSNWRNKVNSLVVEEAIDHFTRHLISEWVTDLWYSRITPDRDGPEELVQTINDVFGEFSSRARDINLIDLLTSISKIGRQEFKKLPPEHQDFQLKQILAAGNKLHPALFSTEAEHKVLQHLVNGLMLVAFNPKDLQCSFFRYASRELLACAVFRPIINLANPRFLNEKIESLVISFANKSEKGAQNSADHAVTVQANVSATAQIEQLSSLVDPSAVGVELMQFRHGLYNIPSNELMAPKEGILNHQISSSANFAGTGDTILMPDARTNGDQSLHSDSFPSDTRTTCANLTGTSFSKGEWGQILDIISQRKRQALEPEHLENVWTKGRNYRKKEGSKQSAKQKCRSFHQIRPLQERTDIHHEDNETASQSSYETEDDESINVTGLDSPVTRVWDSKNKRNSAVSRIRHPLETSGVHSTKESEPHSASKDIEDTIRKKKAQDILNEATKNATVDVRAMPPDVDSDDSFLKLRCEVLGANVVKSGLGTFAVYSISVTDANKHCWSIKRSLPPKHFLSSGLDVPVVQERCKLLDRYLKRLLELPTISGSIEVWDFLSVDSQFAGENCLGNVTKCYFIFFPSLLEILAVDLDDKPYEKSGKAQFLAEVSNNQLSSQKDHLGTVIGENTSSAYLNGKCSESDALGLRKRKNEEQSIPNAHKDGKSLHLQNGDAESGLEKMIQKKAPCPSNPENERKGSSSGTVDVLKTPEIIEADDGPASLSELKDGGWIRDGDAFDDWLIDKIQLLTEGSVVANIIRRIEQILWPDGIFLTKHPKRKPAGPVSSPGNIESRNNFLASEQQVALRAKFVYELIIDKAPAALVGLVGRKEYEQCAQDVYFFLQSAVCLKQLAVELLELLLLAAFPELDDVIRQCHENKDQFGAFEDLMNLSVVPFNHADNKQLKSISETMTWTQAQSVPFSAFLVYQMDPFFLSSLSELQTYSCSIQMPLTQRRSPLFFRAPLSLCSVVA</sequence>
<dbReference type="PANTHER" id="PTHR22999:SF28">
    <property type="entry name" value="PHOX (PX) DOMAIN-CONTAINING PROTEIN"/>
    <property type="match status" value="1"/>
</dbReference>
<evidence type="ECO:0000313" key="6">
    <source>
        <dbReference type="EMBL" id="KAG0459572.1"/>
    </source>
</evidence>
<evidence type="ECO:0000256" key="1">
    <source>
        <dbReference type="ARBA" id="ARBA00004496"/>
    </source>
</evidence>
<evidence type="ECO:0000259" key="5">
    <source>
        <dbReference type="PROSITE" id="PS51207"/>
    </source>
</evidence>
<keyword evidence="2" id="KW-0963">Cytoplasm</keyword>
<keyword evidence="4" id="KW-0812">Transmembrane</keyword>
<comment type="caution">
    <text evidence="6">The sequence shown here is derived from an EMBL/GenBank/DDBJ whole genome shotgun (WGS) entry which is preliminary data.</text>
</comment>
<feature type="transmembrane region" description="Helical" evidence="4">
    <location>
        <begin position="88"/>
        <end position="107"/>
    </location>
</feature>
<organism evidence="6 7">
    <name type="scientific">Vanilla planifolia</name>
    <name type="common">Vanilla</name>
    <dbReference type="NCBI Taxonomy" id="51239"/>
    <lineage>
        <taxon>Eukaryota</taxon>
        <taxon>Viridiplantae</taxon>
        <taxon>Streptophyta</taxon>
        <taxon>Embryophyta</taxon>
        <taxon>Tracheophyta</taxon>
        <taxon>Spermatophyta</taxon>
        <taxon>Magnoliopsida</taxon>
        <taxon>Liliopsida</taxon>
        <taxon>Asparagales</taxon>
        <taxon>Orchidaceae</taxon>
        <taxon>Vanilloideae</taxon>
        <taxon>Vanilleae</taxon>
        <taxon>Vanilla</taxon>
    </lineage>
</organism>
<feature type="compositionally biased region" description="Basic and acidic residues" evidence="3">
    <location>
        <begin position="784"/>
        <end position="795"/>
    </location>
</feature>
<feature type="region of interest" description="Disordered" evidence="3">
    <location>
        <begin position="757"/>
        <end position="861"/>
    </location>
</feature>
<evidence type="ECO:0000256" key="2">
    <source>
        <dbReference type="ARBA" id="ARBA00022490"/>
    </source>
</evidence>
<dbReference type="Gene3D" id="3.30.1520.10">
    <property type="entry name" value="Phox-like domain"/>
    <property type="match status" value="1"/>
</dbReference>
<protein>
    <recommendedName>
        <fullName evidence="5">PXA domain-containing protein</fullName>
    </recommendedName>
</protein>
<proteinExistence type="predicted"/>
<accession>A0A835PXZ3</accession>
<dbReference type="Pfam" id="PF02194">
    <property type="entry name" value="PXA"/>
    <property type="match status" value="1"/>
</dbReference>
<evidence type="ECO:0000256" key="4">
    <source>
        <dbReference type="SAM" id="Phobius"/>
    </source>
</evidence>
<dbReference type="InterPro" id="IPR007462">
    <property type="entry name" value="COV1-like"/>
</dbReference>
<dbReference type="GO" id="GO:0031410">
    <property type="term" value="C:cytoplasmic vesicle"/>
    <property type="evidence" value="ECO:0007669"/>
    <property type="project" value="UniProtKB-ARBA"/>
</dbReference>
<dbReference type="Proteomes" id="UP000639772">
    <property type="component" value="Chromosome 12"/>
</dbReference>
<name>A0A835PXZ3_VANPL</name>
<evidence type="ECO:0000256" key="3">
    <source>
        <dbReference type="SAM" id="MobiDB-lite"/>
    </source>
</evidence>
<feature type="region of interest" description="Disordered" evidence="3">
    <location>
        <begin position="1109"/>
        <end position="1128"/>
    </location>
</feature>
<gene>
    <name evidence="6" type="ORF">HPP92_022700</name>
</gene>
<dbReference type="PROSITE" id="PS51207">
    <property type="entry name" value="PXA"/>
    <property type="match status" value="1"/>
</dbReference>
<feature type="region of interest" description="Disordered" evidence="3">
    <location>
        <begin position="22"/>
        <end position="53"/>
    </location>
</feature>
<dbReference type="PANTHER" id="PTHR22999">
    <property type="entry name" value="PX SERINE/THREONINE KINASE PXK"/>
    <property type="match status" value="1"/>
</dbReference>
<dbReference type="Pfam" id="PF08628">
    <property type="entry name" value="Nexin_C"/>
    <property type="match status" value="1"/>
</dbReference>
<keyword evidence="4" id="KW-1133">Transmembrane helix</keyword>
<reference evidence="6 7" key="1">
    <citation type="journal article" date="2020" name="Nat. Food">
        <title>A phased Vanilla planifolia genome enables genetic improvement of flavour and production.</title>
        <authorList>
            <person name="Hasing T."/>
            <person name="Tang H."/>
            <person name="Brym M."/>
            <person name="Khazi F."/>
            <person name="Huang T."/>
            <person name="Chambers A.H."/>
        </authorList>
    </citation>
    <scope>NUCLEOTIDE SEQUENCE [LARGE SCALE GENOMIC DNA]</scope>
    <source>
        <tissue evidence="6">Leaf</tissue>
    </source>
</reference>
<keyword evidence="4" id="KW-0472">Membrane</keyword>
<comment type="subcellular location">
    <subcellularLocation>
        <location evidence="1">Cytoplasm</location>
    </subcellularLocation>
</comment>
<dbReference type="Pfam" id="PF04367">
    <property type="entry name" value="DUF502"/>
    <property type="match status" value="1"/>
</dbReference>
<feature type="compositionally biased region" description="Basic and acidic residues" evidence="3">
    <location>
        <begin position="848"/>
        <end position="861"/>
    </location>
</feature>
<dbReference type="InterPro" id="IPR036871">
    <property type="entry name" value="PX_dom_sf"/>
</dbReference>
<dbReference type="SUPFAM" id="SSF64268">
    <property type="entry name" value="PX domain"/>
    <property type="match status" value="1"/>
</dbReference>
<dbReference type="GO" id="GO:0035091">
    <property type="term" value="F:phosphatidylinositol binding"/>
    <property type="evidence" value="ECO:0007669"/>
    <property type="project" value="InterPro"/>
</dbReference>
<dbReference type="InterPro" id="IPR003114">
    <property type="entry name" value="Phox_assoc"/>
</dbReference>
<dbReference type="OrthoDB" id="120967at2759"/>
<feature type="transmembrane region" description="Helical" evidence="4">
    <location>
        <begin position="127"/>
        <end position="152"/>
    </location>
</feature>
<dbReference type="SMART" id="SM00313">
    <property type="entry name" value="PXA"/>
    <property type="match status" value="1"/>
</dbReference>
<feature type="domain" description="PXA" evidence="5">
    <location>
        <begin position="442"/>
        <end position="606"/>
    </location>
</feature>
<dbReference type="InterPro" id="IPR013937">
    <property type="entry name" value="Sorting_nexin_C"/>
</dbReference>
<feature type="transmembrane region" description="Helical" evidence="4">
    <location>
        <begin position="342"/>
        <end position="360"/>
    </location>
</feature>
<feature type="region of interest" description="Disordered" evidence="3">
    <location>
        <begin position="1074"/>
        <end position="1096"/>
    </location>
</feature>
<dbReference type="InterPro" id="IPR051837">
    <property type="entry name" value="SortingNexin/PXDomain-PKLike"/>
</dbReference>
<evidence type="ECO:0000313" key="7">
    <source>
        <dbReference type="Proteomes" id="UP000639772"/>
    </source>
</evidence>
<dbReference type="EMBL" id="JADCNM010000012">
    <property type="protein sequence ID" value="KAG0459572.1"/>
    <property type="molecule type" value="Genomic_DNA"/>
</dbReference>